<gene>
    <name evidence="2" type="ORF">BJY22_002582</name>
</gene>
<accession>A0A7X5V925</accession>
<dbReference type="EMBL" id="JAASRO010000001">
    <property type="protein sequence ID" value="NIK56865.1"/>
    <property type="molecule type" value="Genomic_DNA"/>
</dbReference>
<reference evidence="2 3" key="1">
    <citation type="submission" date="2020-03" db="EMBL/GenBank/DDBJ databases">
        <title>Sequencing the genomes of 1000 actinobacteria strains.</title>
        <authorList>
            <person name="Klenk H.-P."/>
        </authorList>
    </citation>
    <scope>NUCLEOTIDE SEQUENCE [LARGE SCALE GENOMIC DNA]</scope>
    <source>
        <strain evidence="2 3">DSM 45490</strain>
    </source>
</reference>
<name>A0A7X5V925_9ACTN</name>
<protein>
    <submittedName>
        <fullName evidence="2">Uncharacterized protein</fullName>
    </submittedName>
</protein>
<comment type="caution">
    <text evidence="2">The sequence shown here is derived from an EMBL/GenBank/DDBJ whole genome shotgun (WGS) entry which is preliminary data.</text>
</comment>
<organism evidence="2 3">
    <name type="scientific">Kribbella shirazensis</name>
    <dbReference type="NCBI Taxonomy" id="1105143"/>
    <lineage>
        <taxon>Bacteria</taxon>
        <taxon>Bacillati</taxon>
        <taxon>Actinomycetota</taxon>
        <taxon>Actinomycetes</taxon>
        <taxon>Propionibacteriales</taxon>
        <taxon>Kribbellaceae</taxon>
        <taxon>Kribbella</taxon>
    </lineage>
</organism>
<feature type="region of interest" description="Disordered" evidence="1">
    <location>
        <begin position="70"/>
        <end position="92"/>
    </location>
</feature>
<keyword evidence="3" id="KW-1185">Reference proteome</keyword>
<proteinExistence type="predicted"/>
<sequence length="92" mass="10225">MRCLPRAYNVLRFVEAAIDARVARMNHVLPAAMTSGYEALLPQMQADEKDKHVLAAPVDCRVSVLVTERTSRTSGLRRPAAMRSRSSEPRSS</sequence>
<dbReference type="Proteomes" id="UP000555407">
    <property type="component" value="Unassembled WGS sequence"/>
</dbReference>
<evidence type="ECO:0000256" key="1">
    <source>
        <dbReference type="SAM" id="MobiDB-lite"/>
    </source>
</evidence>
<dbReference type="AlphaFoldDB" id="A0A7X5V925"/>
<evidence type="ECO:0000313" key="2">
    <source>
        <dbReference type="EMBL" id="NIK56865.1"/>
    </source>
</evidence>
<evidence type="ECO:0000313" key="3">
    <source>
        <dbReference type="Proteomes" id="UP000555407"/>
    </source>
</evidence>